<gene>
    <name evidence="1" type="ORF">NQ317_018782</name>
</gene>
<dbReference type="EMBL" id="JAPWTJ010001727">
    <property type="protein sequence ID" value="KAJ8969786.1"/>
    <property type="molecule type" value="Genomic_DNA"/>
</dbReference>
<dbReference type="Proteomes" id="UP001162164">
    <property type="component" value="Unassembled WGS sequence"/>
</dbReference>
<feature type="non-terminal residue" evidence="1">
    <location>
        <position position="1"/>
    </location>
</feature>
<proteinExistence type="predicted"/>
<reference evidence="1" key="1">
    <citation type="journal article" date="2023" name="Insect Mol. Biol.">
        <title>Genome sequencing provides insights into the evolution of gene families encoding plant cell wall-degrading enzymes in longhorned beetles.</title>
        <authorList>
            <person name="Shin N.R."/>
            <person name="Okamura Y."/>
            <person name="Kirsch R."/>
            <person name="Pauchet Y."/>
        </authorList>
    </citation>
    <scope>NUCLEOTIDE SEQUENCE</scope>
    <source>
        <strain evidence="1">MMC_N1</strain>
    </source>
</reference>
<keyword evidence="2" id="KW-1185">Reference proteome</keyword>
<sequence>KSPYLTQQKKKKSTHNTIGIWDAKLTYLDIPVPKIAGKMDVPFRISRDILKAIKFVVIIELIKLMSRSVNQVYTKNFKGLWLIICNFAKNFSWDGLKGKKAFRNLNLETVIRVNEKDSAVLIPKKLPGIKYCMLIASSRSLSPFEAHGSSENNTAATKDHPTPTQANVQDITVSNLALCTGRCWDSLFLLVAQTAGAEEEGRAPKEENTQPT</sequence>
<organism evidence="1 2">
    <name type="scientific">Molorchus minor</name>
    <dbReference type="NCBI Taxonomy" id="1323400"/>
    <lineage>
        <taxon>Eukaryota</taxon>
        <taxon>Metazoa</taxon>
        <taxon>Ecdysozoa</taxon>
        <taxon>Arthropoda</taxon>
        <taxon>Hexapoda</taxon>
        <taxon>Insecta</taxon>
        <taxon>Pterygota</taxon>
        <taxon>Neoptera</taxon>
        <taxon>Endopterygota</taxon>
        <taxon>Coleoptera</taxon>
        <taxon>Polyphaga</taxon>
        <taxon>Cucujiformia</taxon>
        <taxon>Chrysomeloidea</taxon>
        <taxon>Cerambycidae</taxon>
        <taxon>Lamiinae</taxon>
        <taxon>Monochamini</taxon>
        <taxon>Molorchus</taxon>
    </lineage>
</organism>
<evidence type="ECO:0000313" key="2">
    <source>
        <dbReference type="Proteomes" id="UP001162164"/>
    </source>
</evidence>
<protein>
    <submittedName>
        <fullName evidence="1">Uncharacterized protein</fullName>
    </submittedName>
</protein>
<comment type="caution">
    <text evidence="1">The sequence shown here is derived from an EMBL/GenBank/DDBJ whole genome shotgun (WGS) entry which is preliminary data.</text>
</comment>
<accession>A0ABQ9IZB8</accession>
<evidence type="ECO:0000313" key="1">
    <source>
        <dbReference type="EMBL" id="KAJ8969786.1"/>
    </source>
</evidence>
<name>A0ABQ9IZB8_9CUCU</name>